<name>A0A6G1FY92_9PEZI</name>
<evidence type="ECO:0000313" key="2">
    <source>
        <dbReference type="Proteomes" id="UP000504638"/>
    </source>
</evidence>
<dbReference type="GeneID" id="54421967"/>
<dbReference type="OrthoDB" id="3860023at2759"/>
<evidence type="ECO:0000313" key="1">
    <source>
        <dbReference type="EMBL" id="KAF1810744.1"/>
    </source>
</evidence>
<accession>A0A6G1FY92</accession>
<reference evidence="3" key="2">
    <citation type="submission" date="2020-04" db="EMBL/GenBank/DDBJ databases">
        <authorList>
            <consortium name="NCBI Genome Project"/>
        </authorList>
    </citation>
    <scope>NUCLEOTIDE SEQUENCE</scope>
    <source>
        <strain evidence="3">CBS 781.70</strain>
    </source>
</reference>
<dbReference type="Proteomes" id="UP000504638">
    <property type="component" value="Unplaced"/>
</dbReference>
<dbReference type="AlphaFoldDB" id="A0A6G1FY92"/>
<organism evidence="1">
    <name type="scientific">Eremomyces bilateralis CBS 781.70</name>
    <dbReference type="NCBI Taxonomy" id="1392243"/>
    <lineage>
        <taxon>Eukaryota</taxon>
        <taxon>Fungi</taxon>
        <taxon>Dikarya</taxon>
        <taxon>Ascomycota</taxon>
        <taxon>Pezizomycotina</taxon>
        <taxon>Dothideomycetes</taxon>
        <taxon>Dothideomycetes incertae sedis</taxon>
        <taxon>Eremomycetales</taxon>
        <taxon>Eremomycetaceae</taxon>
        <taxon>Eremomyces</taxon>
    </lineage>
</organism>
<keyword evidence="2" id="KW-1185">Reference proteome</keyword>
<reference evidence="1 3" key="1">
    <citation type="submission" date="2020-01" db="EMBL/GenBank/DDBJ databases">
        <authorList>
            <consortium name="DOE Joint Genome Institute"/>
            <person name="Haridas S."/>
            <person name="Albert R."/>
            <person name="Binder M."/>
            <person name="Bloem J."/>
            <person name="Labutti K."/>
            <person name="Salamov A."/>
            <person name="Andreopoulos B."/>
            <person name="Baker S.E."/>
            <person name="Barry K."/>
            <person name="Bills G."/>
            <person name="Bluhm B.H."/>
            <person name="Cannon C."/>
            <person name="Castanera R."/>
            <person name="Culley D.E."/>
            <person name="Daum C."/>
            <person name="Ezra D."/>
            <person name="Gonzalez J.B."/>
            <person name="Henrissat B."/>
            <person name="Kuo A."/>
            <person name="Liang C."/>
            <person name="Lipzen A."/>
            <person name="Lutzoni F."/>
            <person name="Magnuson J."/>
            <person name="Mondo S."/>
            <person name="Nolan M."/>
            <person name="Ohm R."/>
            <person name="Pangilinan J."/>
            <person name="Park H.-J."/>
            <person name="Ramirez L."/>
            <person name="Alfaro M."/>
            <person name="Sun H."/>
            <person name="Tritt A."/>
            <person name="Yoshinaga Y."/>
            <person name="Zwiers L.-H."/>
            <person name="Turgeon B.G."/>
            <person name="Goodwin S.B."/>
            <person name="Spatafora J.W."/>
            <person name="Crous P.W."/>
            <person name="Grigoriev I.V."/>
        </authorList>
    </citation>
    <scope>NUCLEOTIDE SEQUENCE</scope>
    <source>
        <strain evidence="1 3">CBS 781.70</strain>
    </source>
</reference>
<sequence length="222" mass="24534">MAETGTGPTGPGLFYVNSKISKPDDLSPELFTKWYEEVHIPQIFKASTDGFDSGFRYYTTESEPVERPYLALYPLRNVKFLGSQEFFTLPAHSDILPGPNNFIFDVANFATRFYTLGDVNEPEGSASGPAPYITVADLDSPLNGNEVPSNPARVRQYNNYFAMIMGGAEGETETPPPAKHLYIAEFTTPEGQKEAAEYLRKQAKKVSTFNLLKAFGNTAHVA</sequence>
<evidence type="ECO:0008006" key="4">
    <source>
        <dbReference type="Google" id="ProtNLM"/>
    </source>
</evidence>
<dbReference type="EMBL" id="ML975164">
    <property type="protein sequence ID" value="KAF1810744.1"/>
    <property type="molecule type" value="Genomic_DNA"/>
</dbReference>
<proteinExistence type="predicted"/>
<protein>
    <recommendedName>
        <fullName evidence="4">EthD domain-containing protein</fullName>
    </recommendedName>
</protein>
<gene>
    <name evidence="1 3" type="ORF">P152DRAFT_475207</name>
</gene>
<evidence type="ECO:0000313" key="3">
    <source>
        <dbReference type="RefSeq" id="XP_033532375.1"/>
    </source>
</evidence>
<reference evidence="3" key="3">
    <citation type="submission" date="2025-04" db="UniProtKB">
        <authorList>
            <consortium name="RefSeq"/>
        </authorList>
    </citation>
    <scope>IDENTIFICATION</scope>
    <source>
        <strain evidence="3">CBS 781.70</strain>
    </source>
</reference>
<dbReference type="RefSeq" id="XP_033532375.1">
    <property type="nucleotide sequence ID" value="XM_033681397.1"/>
</dbReference>